<keyword evidence="2" id="KW-0812">Transmembrane</keyword>
<comment type="caution">
    <text evidence="3">The sequence shown here is derived from an EMBL/GenBank/DDBJ whole genome shotgun (WGS) entry which is preliminary data.</text>
</comment>
<evidence type="ECO:0000313" key="4">
    <source>
        <dbReference type="Proteomes" id="UP000727456"/>
    </source>
</evidence>
<keyword evidence="2" id="KW-1133">Transmembrane helix</keyword>
<accession>A0ABX0TNJ9</accession>
<proteinExistence type="predicted"/>
<reference evidence="3 4" key="1">
    <citation type="submission" date="2020-03" db="EMBL/GenBank/DDBJ databases">
        <title>Genomic Encyclopedia of Type Strains, Phase III (KMG-III): the genomes of soil and plant-associated and newly described type strains.</title>
        <authorList>
            <person name="Whitman W."/>
        </authorList>
    </citation>
    <scope>NUCLEOTIDE SEQUENCE [LARGE SCALE GENOMIC DNA]</scope>
    <source>
        <strain evidence="3 4">CECT 8804</strain>
    </source>
</reference>
<organism evidence="3 4">
    <name type="scientific">Sphingomonas vulcanisoli</name>
    <dbReference type="NCBI Taxonomy" id="1658060"/>
    <lineage>
        <taxon>Bacteria</taxon>
        <taxon>Pseudomonadati</taxon>
        <taxon>Pseudomonadota</taxon>
        <taxon>Alphaproteobacteria</taxon>
        <taxon>Sphingomonadales</taxon>
        <taxon>Sphingomonadaceae</taxon>
        <taxon>Sphingomonas</taxon>
    </lineage>
</organism>
<protein>
    <recommendedName>
        <fullName evidence="5">DUF4893 domain-containing protein</fullName>
    </recommendedName>
</protein>
<keyword evidence="2" id="KW-0472">Membrane</keyword>
<evidence type="ECO:0000256" key="1">
    <source>
        <dbReference type="SAM" id="MobiDB-lite"/>
    </source>
</evidence>
<gene>
    <name evidence="3" type="ORF">FHS31_000675</name>
</gene>
<evidence type="ECO:0000313" key="3">
    <source>
        <dbReference type="EMBL" id="NIJ07093.1"/>
    </source>
</evidence>
<dbReference type="EMBL" id="JAAOZC010000001">
    <property type="protein sequence ID" value="NIJ07093.1"/>
    <property type="molecule type" value="Genomic_DNA"/>
</dbReference>
<feature type="compositionally biased region" description="Polar residues" evidence="1">
    <location>
        <begin position="1"/>
        <end position="13"/>
    </location>
</feature>
<evidence type="ECO:0000256" key="2">
    <source>
        <dbReference type="SAM" id="Phobius"/>
    </source>
</evidence>
<dbReference type="Proteomes" id="UP000727456">
    <property type="component" value="Unassembled WGS sequence"/>
</dbReference>
<evidence type="ECO:0008006" key="5">
    <source>
        <dbReference type="Google" id="ProtNLM"/>
    </source>
</evidence>
<sequence>MTSTPPASETESLSDPRPPSKHSGFGSNFRIIAIIIIGLIVLLALSQPKHLTASENAADATANALDQAGENLEEMANNIAKAAPDTKLVQASQAWSYDTDEDKISGDTIYYARTTSTNSVFQSSPYDSNTTMRLVVRTSKRKGLDIMFIISSGQMMCPSYEGCSAKVRFDKGPAQHVSLLGPADSSSEVVFVEGARAFLAKLKRAKHVVVEKTLYDAGNPQFEFDVSGLNWSH</sequence>
<keyword evidence="4" id="KW-1185">Reference proteome</keyword>
<name>A0ABX0TNJ9_9SPHN</name>
<feature type="transmembrane region" description="Helical" evidence="2">
    <location>
        <begin position="27"/>
        <end position="45"/>
    </location>
</feature>
<feature type="region of interest" description="Disordered" evidence="1">
    <location>
        <begin position="1"/>
        <end position="22"/>
    </location>
</feature>